<sequence length="360" mass="39098">MEYGLSLLPDCDPDTASASRYFSDVLEASVLAETLGLGYVKMTEHYLSSYGGYCPSPLAFLSAVAARTRSVRLMTGGIQASFHHPVQIAAQAAQLDVLSRGRLDVGFARAFLPYEFEAFGVDLDSSRERFVATIDAVVRLWTESDVSEETPFFRYAGANSLPMPVQQPAPPVWIAALATPASFVWAAERGFNLLISSTQLTEMHRRREGIDLYRNTFLAKHGPAGRRPKVAVSIPLLIADTDDEARDVAVPLMLKSFAAFKKAILSWENVESPAYAGYTAMARQLASFDLAAEGLEAKAMVGSPDTVRGRLDEVRDVLDPDVVLWNVDFGGQSLDTMARTLTLFADKVMPAGCPGGTMLG</sequence>
<evidence type="ECO:0000313" key="4">
    <source>
        <dbReference type="EMBL" id="TCO44773.1"/>
    </source>
</evidence>
<dbReference type="Pfam" id="PF00296">
    <property type="entry name" value="Bac_luciferase"/>
    <property type="match status" value="1"/>
</dbReference>
<protein>
    <submittedName>
        <fullName evidence="4">Alkanesulfonate monooxygenase SsuD/methylene tetrahydromethanopterin reductase-like flavin-dependent oxidoreductase (Luciferase family)</fullName>
    </submittedName>
</protein>
<keyword evidence="5" id="KW-1185">Reference proteome</keyword>
<dbReference type="GO" id="GO:0005829">
    <property type="term" value="C:cytosol"/>
    <property type="evidence" value="ECO:0007669"/>
    <property type="project" value="TreeGrafter"/>
</dbReference>
<organism evidence="4 5">
    <name type="scientific">Actinocrispum wychmicini</name>
    <dbReference type="NCBI Taxonomy" id="1213861"/>
    <lineage>
        <taxon>Bacteria</taxon>
        <taxon>Bacillati</taxon>
        <taxon>Actinomycetota</taxon>
        <taxon>Actinomycetes</taxon>
        <taxon>Pseudonocardiales</taxon>
        <taxon>Pseudonocardiaceae</taxon>
        <taxon>Actinocrispum</taxon>
    </lineage>
</organism>
<dbReference type="RefSeq" id="WP_132126277.1">
    <property type="nucleotide sequence ID" value="NZ_SLWS01000022.1"/>
</dbReference>
<accession>A0A4R2IIQ7</accession>
<dbReference type="PANTHER" id="PTHR30137:SF8">
    <property type="entry name" value="BLR5498 PROTEIN"/>
    <property type="match status" value="1"/>
</dbReference>
<dbReference type="EMBL" id="SLWS01000022">
    <property type="protein sequence ID" value="TCO44773.1"/>
    <property type="molecule type" value="Genomic_DNA"/>
</dbReference>
<dbReference type="SUPFAM" id="SSF51679">
    <property type="entry name" value="Bacterial luciferase-like"/>
    <property type="match status" value="1"/>
</dbReference>
<comment type="caution">
    <text evidence="4">The sequence shown here is derived from an EMBL/GenBank/DDBJ whole genome shotgun (WGS) entry which is preliminary data.</text>
</comment>
<feature type="domain" description="Luciferase-like" evidence="3">
    <location>
        <begin position="1"/>
        <end position="316"/>
    </location>
</feature>
<dbReference type="InterPro" id="IPR036661">
    <property type="entry name" value="Luciferase-like_sf"/>
</dbReference>
<evidence type="ECO:0000313" key="5">
    <source>
        <dbReference type="Proteomes" id="UP000295680"/>
    </source>
</evidence>
<gene>
    <name evidence="4" type="ORF">EV192_12230</name>
</gene>
<proteinExistence type="predicted"/>
<dbReference type="AlphaFoldDB" id="A0A4R2IIQ7"/>
<keyword evidence="1" id="KW-0560">Oxidoreductase</keyword>
<evidence type="ECO:0000259" key="3">
    <source>
        <dbReference type="Pfam" id="PF00296"/>
    </source>
</evidence>
<dbReference type="InterPro" id="IPR050766">
    <property type="entry name" value="Bact_Lucif_Oxidored"/>
</dbReference>
<keyword evidence="2 4" id="KW-0503">Monooxygenase</keyword>
<evidence type="ECO:0000256" key="1">
    <source>
        <dbReference type="ARBA" id="ARBA00023002"/>
    </source>
</evidence>
<dbReference type="GO" id="GO:0004497">
    <property type="term" value="F:monooxygenase activity"/>
    <property type="evidence" value="ECO:0007669"/>
    <property type="project" value="UniProtKB-KW"/>
</dbReference>
<reference evidence="4 5" key="1">
    <citation type="submission" date="2019-03" db="EMBL/GenBank/DDBJ databases">
        <title>Genomic Encyclopedia of Type Strains, Phase IV (KMG-IV): sequencing the most valuable type-strain genomes for metagenomic binning, comparative biology and taxonomic classification.</title>
        <authorList>
            <person name="Goeker M."/>
        </authorList>
    </citation>
    <scope>NUCLEOTIDE SEQUENCE [LARGE SCALE GENOMIC DNA]</scope>
    <source>
        <strain evidence="4 5">DSM 45934</strain>
    </source>
</reference>
<name>A0A4R2IIQ7_9PSEU</name>
<dbReference type="Gene3D" id="3.20.20.30">
    <property type="entry name" value="Luciferase-like domain"/>
    <property type="match status" value="1"/>
</dbReference>
<dbReference type="PANTHER" id="PTHR30137">
    <property type="entry name" value="LUCIFERASE-LIKE MONOOXYGENASE"/>
    <property type="match status" value="1"/>
</dbReference>
<dbReference type="Proteomes" id="UP000295680">
    <property type="component" value="Unassembled WGS sequence"/>
</dbReference>
<dbReference type="GO" id="GO:0016705">
    <property type="term" value="F:oxidoreductase activity, acting on paired donors, with incorporation or reduction of molecular oxygen"/>
    <property type="evidence" value="ECO:0007669"/>
    <property type="project" value="InterPro"/>
</dbReference>
<dbReference type="InterPro" id="IPR011251">
    <property type="entry name" value="Luciferase-like_dom"/>
</dbReference>
<dbReference type="OrthoDB" id="7903015at2"/>
<evidence type="ECO:0000256" key="2">
    <source>
        <dbReference type="ARBA" id="ARBA00023033"/>
    </source>
</evidence>